<keyword evidence="8" id="KW-0460">Magnesium</keyword>
<dbReference type="Pfam" id="PF12156">
    <property type="entry name" value="ATPase-cat_bd"/>
    <property type="match status" value="1"/>
</dbReference>
<dbReference type="RefSeq" id="WP_169684595.1">
    <property type="nucleotide sequence ID" value="NZ_JABBNU010000011.1"/>
</dbReference>
<evidence type="ECO:0000259" key="14">
    <source>
        <dbReference type="PROSITE" id="PS50846"/>
    </source>
</evidence>
<feature type="transmembrane region" description="Helical" evidence="13">
    <location>
        <begin position="252"/>
        <end position="269"/>
    </location>
</feature>
<dbReference type="InterPro" id="IPR036412">
    <property type="entry name" value="HAD-like_sf"/>
</dbReference>
<dbReference type="PROSITE" id="PS00154">
    <property type="entry name" value="ATPASE_E1_E2"/>
    <property type="match status" value="1"/>
</dbReference>
<dbReference type="GO" id="GO:0055070">
    <property type="term" value="P:copper ion homeostasis"/>
    <property type="evidence" value="ECO:0007669"/>
    <property type="project" value="TreeGrafter"/>
</dbReference>
<dbReference type="SUPFAM" id="SSF56784">
    <property type="entry name" value="HAD-like"/>
    <property type="match status" value="1"/>
</dbReference>
<dbReference type="GO" id="GO:0016887">
    <property type="term" value="F:ATP hydrolysis activity"/>
    <property type="evidence" value="ECO:0007669"/>
    <property type="project" value="InterPro"/>
</dbReference>
<dbReference type="InterPro" id="IPR023298">
    <property type="entry name" value="ATPase_P-typ_TM_dom_sf"/>
</dbReference>
<feature type="transmembrane region" description="Helical" evidence="13">
    <location>
        <begin position="432"/>
        <end position="453"/>
    </location>
</feature>
<evidence type="ECO:0000256" key="3">
    <source>
        <dbReference type="ARBA" id="ARBA00022448"/>
    </source>
</evidence>
<dbReference type="GO" id="GO:0005507">
    <property type="term" value="F:copper ion binding"/>
    <property type="evidence" value="ECO:0007669"/>
    <property type="project" value="TreeGrafter"/>
</dbReference>
<dbReference type="GO" id="GO:0005886">
    <property type="term" value="C:plasma membrane"/>
    <property type="evidence" value="ECO:0007669"/>
    <property type="project" value="UniProtKB-SubCell"/>
</dbReference>
<dbReference type="Proteomes" id="UP000559010">
    <property type="component" value="Unassembled WGS sequence"/>
</dbReference>
<evidence type="ECO:0000256" key="2">
    <source>
        <dbReference type="ARBA" id="ARBA00006024"/>
    </source>
</evidence>
<dbReference type="GO" id="GO:0043682">
    <property type="term" value="F:P-type divalent copper transporter activity"/>
    <property type="evidence" value="ECO:0007669"/>
    <property type="project" value="TreeGrafter"/>
</dbReference>
<keyword evidence="16" id="KW-1185">Reference proteome</keyword>
<feature type="transmembrane region" description="Helical" evidence="13">
    <location>
        <begin position="780"/>
        <end position="801"/>
    </location>
</feature>
<dbReference type="Gene3D" id="3.40.50.1000">
    <property type="entry name" value="HAD superfamily/HAD-like"/>
    <property type="match status" value="1"/>
</dbReference>
<dbReference type="Gene3D" id="2.70.150.10">
    <property type="entry name" value="Calcium-transporting ATPase, cytoplasmic transduction domain A"/>
    <property type="match status" value="1"/>
</dbReference>
<dbReference type="GO" id="GO:0005524">
    <property type="term" value="F:ATP binding"/>
    <property type="evidence" value="ECO:0007669"/>
    <property type="project" value="InterPro"/>
</dbReference>
<name>A0A848J3Z5_9BACT</name>
<keyword evidence="11" id="KW-0406">Ion transport</keyword>
<evidence type="ECO:0000256" key="8">
    <source>
        <dbReference type="ARBA" id="ARBA00022842"/>
    </source>
</evidence>
<comment type="subcellular location">
    <subcellularLocation>
        <location evidence="1">Cell membrane</location>
        <topology evidence="1">Multi-pass membrane protein</topology>
    </subcellularLocation>
</comment>
<dbReference type="PROSITE" id="PS50846">
    <property type="entry name" value="HMA_2"/>
    <property type="match status" value="1"/>
</dbReference>
<evidence type="ECO:0000256" key="5">
    <source>
        <dbReference type="ARBA" id="ARBA00022553"/>
    </source>
</evidence>
<organism evidence="15 16">
    <name type="scientific">Marinigracilibium pacificum</name>
    <dbReference type="NCBI Taxonomy" id="2729599"/>
    <lineage>
        <taxon>Bacteria</taxon>
        <taxon>Pseudomonadati</taxon>
        <taxon>Bacteroidota</taxon>
        <taxon>Cytophagia</taxon>
        <taxon>Cytophagales</taxon>
        <taxon>Flammeovirgaceae</taxon>
        <taxon>Marinigracilibium</taxon>
    </lineage>
</organism>
<dbReference type="InterPro" id="IPR023214">
    <property type="entry name" value="HAD_sf"/>
</dbReference>
<dbReference type="NCBIfam" id="TIGR01494">
    <property type="entry name" value="ATPase_P-type"/>
    <property type="match status" value="2"/>
</dbReference>
<evidence type="ECO:0000256" key="9">
    <source>
        <dbReference type="ARBA" id="ARBA00022967"/>
    </source>
</evidence>
<dbReference type="Gene3D" id="3.30.70.100">
    <property type="match status" value="1"/>
</dbReference>
<dbReference type="Gene3D" id="3.40.1110.10">
    <property type="entry name" value="Calcium-transporting ATPase, cytoplasmic domain N"/>
    <property type="match status" value="1"/>
</dbReference>
<dbReference type="Pfam" id="PF00403">
    <property type="entry name" value="HMA"/>
    <property type="match status" value="1"/>
</dbReference>
<dbReference type="AlphaFoldDB" id="A0A848J3Z5"/>
<dbReference type="InterPro" id="IPR018303">
    <property type="entry name" value="ATPase_P-typ_P_site"/>
</dbReference>
<accession>A0A848J3Z5</accession>
<reference evidence="15 16" key="1">
    <citation type="submission" date="2020-04" db="EMBL/GenBank/DDBJ databases">
        <title>Flammeovirgaceae bacterium KN852 isolated from deep sea.</title>
        <authorList>
            <person name="Zhang D.-C."/>
        </authorList>
    </citation>
    <scope>NUCLEOTIDE SEQUENCE [LARGE SCALE GENOMIC DNA]</scope>
    <source>
        <strain evidence="15 16">KN852</strain>
    </source>
</reference>
<evidence type="ECO:0000256" key="12">
    <source>
        <dbReference type="ARBA" id="ARBA00023136"/>
    </source>
</evidence>
<keyword evidence="10 13" id="KW-1133">Transmembrane helix</keyword>
<dbReference type="InterPro" id="IPR036163">
    <property type="entry name" value="HMA_dom_sf"/>
</dbReference>
<dbReference type="PANTHER" id="PTHR43520">
    <property type="entry name" value="ATP7, ISOFORM B"/>
    <property type="match status" value="1"/>
</dbReference>
<evidence type="ECO:0000256" key="4">
    <source>
        <dbReference type="ARBA" id="ARBA00022475"/>
    </source>
</evidence>
<evidence type="ECO:0000313" key="15">
    <source>
        <dbReference type="EMBL" id="NMM50235.1"/>
    </source>
</evidence>
<keyword evidence="12 13" id="KW-0472">Membrane</keyword>
<evidence type="ECO:0000313" key="16">
    <source>
        <dbReference type="Proteomes" id="UP000559010"/>
    </source>
</evidence>
<feature type="domain" description="HMA" evidence="14">
    <location>
        <begin position="100"/>
        <end position="166"/>
    </location>
</feature>
<dbReference type="InterPro" id="IPR006121">
    <property type="entry name" value="HMA_dom"/>
</dbReference>
<dbReference type="InterPro" id="IPR023299">
    <property type="entry name" value="ATPase_P-typ_cyto_dom_N"/>
</dbReference>
<dbReference type="InterPro" id="IPR008250">
    <property type="entry name" value="ATPase_P-typ_transduc_dom_A_sf"/>
</dbReference>
<sequence length="811" mass="90594">MQSEVFQDIPSNVSRHTKCRHCDDYLPDHEDDVIHFDGESFCCTGCKTAYEILSANGLTDYYNIEDKPGVKVTDSDEIFDFLENEEVQSSLIKYSSENFNKVIFHIPAIHCSSCLWLLENLYRLNNGVLRSTVDFGKKKVTIDYDPEVLSLKHLATLLKNIGYPPHISLENEESERLEKNSRSLMIRIGVAGFSFGNIMLMSFPEYLGLEGDLSFFAPYFGLVNFVLALPVFFYCSTIYFKSAWSGIKQKYLNIDVPVSIGIITLFFYSSYEVFTGTGPGYFDSLSGLLFFLLTGRWFQNRTYQNLSFDRSFTSYFPLAVHRLKGDMAKEVVTVRELKEGDTILIRNNEVIPVDSILTQESVLIDYSFVTGESRPVRKERGDLVYAGGKLIGQSATFNVKKVLSQSYLTSLWNNEIFSKNDQFISDRIMNKVARYFTAVILVLAFGFGIYWYFTEPSMTVRVFTAILIVACPCALSLTVPYTFGTAQSVLGQFGFYLRNADVIEKLLKIRKVVFDKTGTLTTKDNSKVNYKGKPLTKAQKSNIALITSQSIHPLSVAISEALIGNNTGRHVDVLDYKESVGKGISGVIGMSEYKLGSREFIGTDDTIPKSSVCISIDGEYYGFFEVHPEYRNGIDRLFDQLNEAGYELSILSGDNNSEEENLKSISGQKTTMLFNKKPDEKLEYIEELKSLNHKVLMVGDGLNDSGALKAADFGLAVTDRTTSFTPSSDAIVVGQTLIKLPAILRFSRSAGKILWAGICISLLYNVVGLTFAALGLLTPVFAAILMPLSSITVVAFSTLMIRYVGNKILGT</sequence>
<comment type="caution">
    <text evidence="15">The sequence shown here is derived from an EMBL/GenBank/DDBJ whole genome shotgun (WGS) entry which is preliminary data.</text>
</comment>
<dbReference type="Pfam" id="PF00122">
    <property type="entry name" value="E1-E2_ATPase"/>
    <property type="match status" value="1"/>
</dbReference>
<evidence type="ECO:0000256" key="13">
    <source>
        <dbReference type="SAM" id="Phobius"/>
    </source>
</evidence>
<keyword evidence="7" id="KW-0479">Metal-binding</keyword>
<evidence type="ECO:0000256" key="7">
    <source>
        <dbReference type="ARBA" id="ARBA00022723"/>
    </source>
</evidence>
<comment type="similarity">
    <text evidence="2">Belongs to the cation transport ATPase (P-type) (TC 3.A.3) family. Type IB subfamily.</text>
</comment>
<gene>
    <name evidence="15" type="ORF">HH304_17635</name>
</gene>
<dbReference type="EMBL" id="JABBNU010000011">
    <property type="protein sequence ID" value="NMM50235.1"/>
    <property type="molecule type" value="Genomic_DNA"/>
</dbReference>
<evidence type="ECO:0000256" key="11">
    <source>
        <dbReference type="ARBA" id="ARBA00023065"/>
    </source>
</evidence>
<feature type="transmembrane region" description="Helical" evidence="13">
    <location>
        <begin position="215"/>
        <end position="240"/>
    </location>
</feature>
<evidence type="ECO:0000256" key="1">
    <source>
        <dbReference type="ARBA" id="ARBA00004651"/>
    </source>
</evidence>
<dbReference type="Pfam" id="PF00702">
    <property type="entry name" value="Hydrolase"/>
    <property type="match status" value="1"/>
</dbReference>
<feature type="transmembrane region" description="Helical" evidence="13">
    <location>
        <begin position="753"/>
        <end position="774"/>
    </location>
</feature>
<keyword evidence="4" id="KW-1003">Cell membrane</keyword>
<dbReference type="SUPFAM" id="SSF55008">
    <property type="entry name" value="HMA, heavy metal-associated domain"/>
    <property type="match status" value="1"/>
</dbReference>
<dbReference type="InterPro" id="IPR001757">
    <property type="entry name" value="P_typ_ATPase"/>
</dbReference>
<dbReference type="CDD" id="cd00371">
    <property type="entry name" value="HMA"/>
    <property type="match status" value="1"/>
</dbReference>
<dbReference type="SUPFAM" id="SSF81665">
    <property type="entry name" value="Calcium ATPase, transmembrane domain M"/>
    <property type="match status" value="1"/>
</dbReference>
<keyword evidence="3" id="KW-0813">Transport</keyword>
<proteinExistence type="inferred from homology"/>
<evidence type="ECO:0000256" key="10">
    <source>
        <dbReference type="ARBA" id="ARBA00022989"/>
    </source>
</evidence>
<dbReference type="SUPFAM" id="SSF81653">
    <property type="entry name" value="Calcium ATPase, transduction domain A"/>
    <property type="match status" value="1"/>
</dbReference>
<protein>
    <submittedName>
        <fullName evidence="15">HAD-IC family P-type ATPase</fullName>
    </submittedName>
</protein>
<dbReference type="InterPro" id="IPR059000">
    <property type="entry name" value="ATPase_P-type_domA"/>
</dbReference>
<feature type="transmembrane region" description="Helical" evidence="13">
    <location>
        <begin position="281"/>
        <end position="298"/>
    </location>
</feature>
<keyword evidence="5" id="KW-0597">Phosphoprotein</keyword>
<evidence type="ECO:0000256" key="6">
    <source>
        <dbReference type="ARBA" id="ARBA00022692"/>
    </source>
</evidence>
<dbReference type="PANTHER" id="PTHR43520:SF5">
    <property type="entry name" value="CATION-TRANSPORTING P-TYPE ATPASE-RELATED"/>
    <property type="match status" value="1"/>
</dbReference>
<keyword evidence="6 13" id="KW-0812">Transmembrane</keyword>
<keyword evidence="9" id="KW-1278">Translocase</keyword>
<feature type="transmembrane region" description="Helical" evidence="13">
    <location>
        <begin position="459"/>
        <end position="483"/>
    </location>
</feature>
<dbReference type="PRINTS" id="PR00119">
    <property type="entry name" value="CATATPASE"/>
</dbReference>
<feature type="transmembrane region" description="Helical" evidence="13">
    <location>
        <begin position="184"/>
        <end position="203"/>
    </location>
</feature>
<dbReference type="InterPro" id="IPR021993">
    <property type="entry name" value="ATPase-cat-bd"/>
</dbReference>